<dbReference type="Gene3D" id="3.30.420.10">
    <property type="entry name" value="Ribonuclease H-like superfamily/Ribonuclease H"/>
    <property type="match status" value="1"/>
</dbReference>
<reference evidence="1 2" key="1">
    <citation type="submission" date="2016-03" db="EMBL/GenBank/DDBJ databases">
        <title>Choanephora cucurbitarum.</title>
        <authorList>
            <person name="Min B."/>
            <person name="Park H."/>
            <person name="Park J.-H."/>
            <person name="Shin H.-D."/>
            <person name="Choi I.-G."/>
        </authorList>
    </citation>
    <scope>NUCLEOTIDE SEQUENCE [LARGE SCALE GENOMIC DNA]</scope>
    <source>
        <strain evidence="1 2">KUS-F28377</strain>
    </source>
</reference>
<evidence type="ECO:0000313" key="2">
    <source>
        <dbReference type="Proteomes" id="UP000093000"/>
    </source>
</evidence>
<organism evidence="1 2">
    <name type="scientific">Choanephora cucurbitarum</name>
    <dbReference type="NCBI Taxonomy" id="101091"/>
    <lineage>
        <taxon>Eukaryota</taxon>
        <taxon>Fungi</taxon>
        <taxon>Fungi incertae sedis</taxon>
        <taxon>Mucoromycota</taxon>
        <taxon>Mucoromycotina</taxon>
        <taxon>Mucoromycetes</taxon>
        <taxon>Mucorales</taxon>
        <taxon>Mucorineae</taxon>
        <taxon>Choanephoraceae</taxon>
        <taxon>Choanephoroideae</taxon>
        <taxon>Choanephora</taxon>
    </lineage>
</organism>
<dbReference type="AlphaFoldDB" id="A0A1C7NHE8"/>
<comment type="caution">
    <text evidence="1">The sequence shown here is derived from an EMBL/GenBank/DDBJ whole genome shotgun (WGS) entry which is preliminary data.</text>
</comment>
<sequence length="111" mass="12847">MILLRTDEPAMDTPKQKQYSSHSRLMLKPLEVDSNGIVPGRKTQTLCLKLLFEESTTRAFRARHSRGVKSYYLLINNASIHTFKLIKFVTESNKHRCVCLLSYSFELNLID</sequence>
<evidence type="ECO:0000313" key="1">
    <source>
        <dbReference type="EMBL" id="OBZ88552.1"/>
    </source>
</evidence>
<dbReference type="InterPro" id="IPR036397">
    <property type="entry name" value="RNaseH_sf"/>
</dbReference>
<name>A0A1C7NHE8_9FUNG</name>
<accession>A0A1C7NHE8</accession>
<dbReference type="Proteomes" id="UP000093000">
    <property type="component" value="Unassembled WGS sequence"/>
</dbReference>
<dbReference type="EMBL" id="LUGH01000145">
    <property type="protein sequence ID" value="OBZ88552.1"/>
    <property type="molecule type" value="Genomic_DNA"/>
</dbReference>
<keyword evidence="2" id="KW-1185">Reference proteome</keyword>
<proteinExistence type="predicted"/>
<dbReference type="GO" id="GO:0003676">
    <property type="term" value="F:nucleic acid binding"/>
    <property type="evidence" value="ECO:0007669"/>
    <property type="project" value="InterPro"/>
</dbReference>
<gene>
    <name evidence="1" type="ORF">A0J61_03392</name>
</gene>
<dbReference type="InParanoid" id="A0A1C7NHE8"/>
<protein>
    <submittedName>
        <fullName evidence="1">Uncharacterized protein</fullName>
    </submittedName>
</protein>